<gene>
    <name evidence="1" type="ORF">MMF94_41525</name>
</gene>
<keyword evidence="2" id="KW-1185">Reference proteome</keyword>
<dbReference type="RefSeq" id="WP_241043003.1">
    <property type="nucleotide sequence ID" value="NZ_BAAAJF010000052.1"/>
</dbReference>
<protein>
    <submittedName>
        <fullName evidence="1">Uncharacterized protein</fullName>
    </submittedName>
</protein>
<evidence type="ECO:0000313" key="1">
    <source>
        <dbReference type="EMBL" id="MCH6172198.1"/>
    </source>
</evidence>
<organism evidence="1 2">
    <name type="scientific">Pseudonocardia alaniniphila</name>
    <dbReference type="NCBI Taxonomy" id="75291"/>
    <lineage>
        <taxon>Bacteria</taxon>
        <taxon>Bacillati</taxon>
        <taxon>Actinomycetota</taxon>
        <taxon>Actinomycetes</taxon>
        <taxon>Pseudonocardiales</taxon>
        <taxon>Pseudonocardiaceae</taxon>
        <taxon>Pseudonocardia</taxon>
    </lineage>
</organism>
<comment type="caution">
    <text evidence="1">The sequence shown here is derived from an EMBL/GenBank/DDBJ whole genome shotgun (WGS) entry which is preliminary data.</text>
</comment>
<reference evidence="1 2" key="1">
    <citation type="submission" date="2022-03" db="EMBL/GenBank/DDBJ databases">
        <title>Pseudonocardia alaer sp. nov., a novel actinomycete isolated from reed forest soil.</title>
        <authorList>
            <person name="Wang L."/>
        </authorList>
    </citation>
    <scope>NUCLEOTIDE SEQUENCE [LARGE SCALE GENOMIC DNA]</scope>
    <source>
        <strain evidence="1 2">Y-16303</strain>
    </source>
</reference>
<sequence>MVRSATRPSWCAWAICGSWLNWIEAELADLRYLASMAPTTAVTTSSPPDAVPRPDDE</sequence>
<proteinExistence type="predicted"/>
<dbReference type="Proteomes" id="UP001299970">
    <property type="component" value="Unassembled WGS sequence"/>
</dbReference>
<evidence type="ECO:0000313" key="2">
    <source>
        <dbReference type="Proteomes" id="UP001299970"/>
    </source>
</evidence>
<accession>A0ABS9TUW9</accession>
<dbReference type="EMBL" id="JAKXMK010000060">
    <property type="protein sequence ID" value="MCH6172198.1"/>
    <property type="molecule type" value="Genomic_DNA"/>
</dbReference>
<name>A0ABS9TUW9_9PSEU</name>